<dbReference type="AlphaFoldDB" id="A0A2I0VST1"/>
<protein>
    <submittedName>
        <fullName evidence="1">Uncharacterized protein</fullName>
    </submittedName>
</protein>
<dbReference type="Proteomes" id="UP000233837">
    <property type="component" value="Unassembled WGS sequence"/>
</dbReference>
<reference evidence="1 2" key="1">
    <citation type="journal article" date="2016" name="Sci. Rep.">
        <title>The Dendrobium catenatum Lindl. genome sequence provides insights into polysaccharide synthase, floral development and adaptive evolution.</title>
        <authorList>
            <person name="Zhang G.Q."/>
            <person name="Xu Q."/>
            <person name="Bian C."/>
            <person name="Tsai W.C."/>
            <person name="Yeh C.M."/>
            <person name="Liu K.W."/>
            <person name="Yoshida K."/>
            <person name="Zhang L.S."/>
            <person name="Chang S.B."/>
            <person name="Chen F."/>
            <person name="Shi Y."/>
            <person name="Su Y.Y."/>
            <person name="Zhang Y.Q."/>
            <person name="Chen L.J."/>
            <person name="Yin Y."/>
            <person name="Lin M."/>
            <person name="Huang H."/>
            <person name="Deng H."/>
            <person name="Wang Z.W."/>
            <person name="Zhu S.L."/>
            <person name="Zhao X."/>
            <person name="Deng C."/>
            <person name="Niu S.C."/>
            <person name="Huang J."/>
            <person name="Wang M."/>
            <person name="Liu G.H."/>
            <person name="Yang H.J."/>
            <person name="Xiao X.J."/>
            <person name="Hsiao Y.Y."/>
            <person name="Wu W.L."/>
            <person name="Chen Y.Y."/>
            <person name="Mitsuda N."/>
            <person name="Ohme-Takagi M."/>
            <person name="Luo Y.B."/>
            <person name="Van de Peer Y."/>
            <person name="Liu Z.J."/>
        </authorList>
    </citation>
    <scope>NUCLEOTIDE SEQUENCE [LARGE SCALE GENOMIC DNA]</scope>
    <source>
        <tissue evidence="1">The whole plant</tissue>
    </source>
</reference>
<dbReference type="EMBL" id="KZ503269">
    <property type="protein sequence ID" value="PKU66465.1"/>
    <property type="molecule type" value="Genomic_DNA"/>
</dbReference>
<gene>
    <name evidence="1" type="ORF">MA16_Dca018167</name>
</gene>
<name>A0A2I0VST1_9ASPA</name>
<evidence type="ECO:0000313" key="1">
    <source>
        <dbReference type="EMBL" id="PKU66465.1"/>
    </source>
</evidence>
<reference evidence="1 2" key="2">
    <citation type="journal article" date="2017" name="Nature">
        <title>The Apostasia genome and the evolution of orchids.</title>
        <authorList>
            <person name="Zhang G.Q."/>
            <person name="Liu K.W."/>
            <person name="Li Z."/>
            <person name="Lohaus R."/>
            <person name="Hsiao Y.Y."/>
            <person name="Niu S.C."/>
            <person name="Wang J.Y."/>
            <person name="Lin Y.C."/>
            <person name="Xu Q."/>
            <person name="Chen L.J."/>
            <person name="Yoshida K."/>
            <person name="Fujiwara S."/>
            <person name="Wang Z.W."/>
            <person name="Zhang Y.Q."/>
            <person name="Mitsuda N."/>
            <person name="Wang M."/>
            <person name="Liu G.H."/>
            <person name="Pecoraro L."/>
            <person name="Huang H.X."/>
            <person name="Xiao X.J."/>
            <person name="Lin M."/>
            <person name="Wu X.Y."/>
            <person name="Wu W.L."/>
            <person name="Chen Y.Y."/>
            <person name="Chang S.B."/>
            <person name="Sakamoto S."/>
            <person name="Ohme-Takagi M."/>
            <person name="Yagi M."/>
            <person name="Zeng S.J."/>
            <person name="Shen C.Y."/>
            <person name="Yeh C.M."/>
            <person name="Luo Y.B."/>
            <person name="Tsai W.C."/>
            <person name="Van de Peer Y."/>
            <person name="Liu Z.J."/>
        </authorList>
    </citation>
    <scope>NUCLEOTIDE SEQUENCE [LARGE SCALE GENOMIC DNA]</scope>
    <source>
        <tissue evidence="1">The whole plant</tissue>
    </source>
</reference>
<organism evidence="1 2">
    <name type="scientific">Dendrobium catenatum</name>
    <dbReference type="NCBI Taxonomy" id="906689"/>
    <lineage>
        <taxon>Eukaryota</taxon>
        <taxon>Viridiplantae</taxon>
        <taxon>Streptophyta</taxon>
        <taxon>Embryophyta</taxon>
        <taxon>Tracheophyta</taxon>
        <taxon>Spermatophyta</taxon>
        <taxon>Magnoliopsida</taxon>
        <taxon>Liliopsida</taxon>
        <taxon>Asparagales</taxon>
        <taxon>Orchidaceae</taxon>
        <taxon>Epidendroideae</taxon>
        <taxon>Malaxideae</taxon>
        <taxon>Dendrobiinae</taxon>
        <taxon>Dendrobium</taxon>
    </lineage>
</organism>
<sequence length="80" mass="9224">MPVFQRLSRVNARPRGRRVQVDSILKYKLPACPSPRRPSASRRTHTALDSHLFSLDPVSRPARHPEFNDGWTIPLALLRR</sequence>
<proteinExistence type="predicted"/>
<keyword evidence="2" id="KW-1185">Reference proteome</keyword>
<accession>A0A2I0VST1</accession>
<evidence type="ECO:0000313" key="2">
    <source>
        <dbReference type="Proteomes" id="UP000233837"/>
    </source>
</evidence>